<gene>
    <name evidence="3" type="ORF">Pla123a_25020</name>
</gene>
<organism evidence="3 4">
    <name type="scientific">Posidoniimonas polymericola</name>
    <dbReference type="NCBI Taxonomy" id="2528002"/>
    <lineage>
        <taxon>Bacteria</taxon>
        <taxon>Pseudomonadati</taxon>
        <taxon>Planctomycetota</taxon>
        <taxon>Planctomycetia</taxon>
        <taxon>Pirellulales</taxon>
        <taxon>Lacipirellulaceae</taxon>
        <taxon>Posidoniimonas</taxon>
    </lineage>
</organism>
<comment type="caution">
    <text evidence="3">The sequence shown here is derived from an EMBL/GenBank/DDBJ whole genome shotgun (WGS) entry which is preliminary data.</text>
</comment>
<feature type="region of interest" description="Disordered" evidence="1">
    <location>
        <begin position="239"/>
        <end position="295"/>
    </location>
</feature>
<evidence type="ECO:0000313" key="3">
    <source>
        <dbReference type="EMBL" id="TWT77072.1"/>
    </source>
</evidence>
<dbReference type="RefSeq" id="WP_197527909.1">
    <property type="nucleotide sequence ID" value="NZ_SJPO01000005.1"/>
</dbReference>
<feature type="chain" id="PRO_5022973222" evidence="2">
    <location>
        <begin position="24"/>
        <end position="295"/>
    </location>
</feature>
<dbReference type="AlphaFoldDB" id="A0A5C5YQ32"/>
<keyword evidence="2" id="KW-0732">Signal</keyword>
<evidence type="ECO:0000256" key="1">
    <source>
        <dbReference type="SAM" id="MobiDB-lite"/>
    </source>
</evidence>
<protein>
    <submittedName>
        <fullName evidence="3">Uncharacterized protein</fullName>
    </submittedName>
</protein>
<feature type="compositionally biased region" description="Polar residues" evidence="1">
    <location>
        <begin position="248"/>
        <end position="262"/>
    </location>
</feature>
<dbReference type="PANTHER" id="PTHR48226:SF1">
    <property type="entry name" value="WAS_WASL-INTERACTING PROTEIN FAMILY MEMBER 1"/>
    <property type="match status" value="1"/>
</dbReference>
<feature type="signal peptide" evidence="2">
    <location>
        <begin position="1"/>
        <end position="23"/>
    </location>
</feature>
<name>A0A5C5YQ32_9BACT</name>
<sequence length="295" mass="30342" precursor="true">MVSRLFVAAFCVAGLLTHSSCWAAESVATETSVAAPSAIDLFDAMDSGDVDVKFIAKSDREAKVIITNKTKQPLALKMPEAFAGVPVLAQFGGGGGGAGGLGGGGGGGGSQSVGGGGGGGGLGGGGGAFSVPAEKTAKLEVPVVCLEHGKRDPTSSKAYELRRVEEVVDRPEVIELLTAFGSGKLNHGAVQASVWNLNNDLSWGELSQKLTGTVRSSIREPYFTRQQISTAMAYSQEAQRRAEARKASGSSEHSLAGSYSASEDTVEVEEAETEEAEVEAEEADVEVEATEAEQA</sequence>
<feature type="compositionally biased region" description="Acidic residues" evidence="1">
    <location>
        <begin position="264"/>
        <end position="295"/>
    </location>
</feature>
<evidence type="ECO:0000256" key="2">
    <source>
        <dbReference type="SAM" id="SignalP"/>
    </source>
</evidence>
<dbReference type="PANTHER" id="PTHR48226">
    <property type="entry name" value="OS06G0326200 PROTEIN"/>
    <property type="match status" value="1"/>
</dbReference>
<keyword evidence="4" id="KW-1185">Reference proteome</keyword>
<dbReference type="EMBL" id="SJPO01000005">
    <property type="protein sequence ID" value="TWT77072.1"/>
    <property type="molecule type" value="Genomic_DNA"/>
</dbReference>
<dbReference type="InterPro" id="IPR053099">
    <property type="entry name" value="WAS/WASL-interacting_domain"/>
</dbReference>
<dbReference type="Proteomes" id="UP000318478">
    <property type="component" value="Unassembled WGS sequence"/>
</dbReference>
<reference evidence="3 4" key="1">
    <citation type="submission" date="2019-02" db="EMBL/GenBank/DDBJ databases">
        <title>Deep-cultivation of Planctomycetes and their phenomic and genomic characterization uncovers novel biology.</title>
        <authorList>
            <person name="Wiegand S."/>
            <person name="Jogler M."/>
            <person name="Boedeker C."/>
            <person name="Pinto D."/>
            <person name="Vollmers J."/>
            <person name="Rivas-Marin E."/>
            <person name="Kohn T."/>
            <person name="Peeters S.H."/>
            <person name="Heuer A."/>
            <person name="Rast P."/>
            <person name="Oberbeckmann S."/>
            <person name="Bunk B."/>
            <person name="Jeske O."/>
            <person name="Meyerdierks A."/>
            <person name="Storesund J.E."/>
            <person name="Kallscheuer N."/>
            <person name="Luecker S."/>
            <person name="Lage O.M."/>
            <person name="Pohl T."/>
            <person name="Merkel B.J."/>
            <person name="Hornburger P."/>
            <person name="Mueller R.-W."/>
            <person name="Bruemmer F."/>
            <person name="Labrenz M."/>
            <person name="Spormann A.M."/>
            <person name="Op Den Camp H."/>
            <person name="Overmann J."/>
            <person name="Amann R."/>
            <person name="Jetten M.S.M."/>
            <person name="Mascher T."/>
            <person name="Medema M.H."/>
            <person name="Devos D.P."/>
            <person name="Kaster A.-K."/>
            <person name="Ovreas L."/>
            <person name="Rohde M."/>
            <person name="Galperin M.Y."/>
            <person name="Jogler C."/>
        </authorList>
    </citation>
    <scope>NUCLEOTIDE SEQUENCE [LARGE SCALE GENOMIC DNA]</scope>
    <source>
        <strain evidence="3 4">Pla123a</strain>
    </source>
</reference>
<dbReference type="GO" id="GO:0030048">
    <property type="term" value="P:actin filament-based movement"/>
    <property type="evidence" value="ECO:0007669"/>
    <property type="project" value="TreeGrafter"/>
</dbReference>
<evidence type="ECO:0000313" key="4">
    <source>
        <dbReference type="Proteomes" id="UP000318478"/>
    </source>
</evidence>
<accession>A0A5C5YQ32</accession>
<proteinExistence type="predicted"/>
<dbReference type="GO" id="GO:0005884">
    <property type="term" value="C:actin filament"/>
    <property type="evidence" value="ECO:0007669"/>
    <property type="project" value="TreeGrafter"/>
</dbReference>